<evidence type="ECO:0000313" key="3">
    <source>
        <dbReference type="Proteomes" id="UP000652761"/>
    </source>
</evidence>
<dbReference type="GO" id="GO:0008270">
    <property type="term" value="F:zinc ion binding"/>
    <property type="evidence" value="ECO:0007669"/>
    <property type="project" value="UniProtKB-UniRule"/>
</dbReference>
<comment type="similarity">
    <text evidence="1">Belongs to the FHY3/FAR1 family.</text>
</comment>
<accession>A0A843U559</accession>
<comment type="subcellular location">
    <subcellularLocation>
        <location evidence="1">Nucleus</location>
    </subcellularLocation>
</comment>
<dbReference type="OrthoDB" id="693512at2759"/>
<proteinExistence type="inferred from homology"/>
<comment type="function">
    <text evidence="1">Putative transcription activator involved in regulating light control of development.</text>
</comment>
<evidence type="ECO:0000256" key="1">
    <source>
        <dbReference type="RuleBase" id="RU367018"/>
    </source>
</evidence>
<name>A0A843U559_COLES</name>
<keyword evidence="1" id="KW-0479">Metal-binding</keyword>
<comment type="caution">
    <text evidence="2">The sequence shown here is derived from an EMBL/GenBank/DDBJ whole genome shotgun (WGS) entry which is preliminary data.</text>
</comment>
<organism evidence="2 3">
    <name type="scientific">Colocasia esculenta</name>
    <name type="common">Wild taro</name>
    <name type="synonym">Arum esculentum</name>
    <dbReference type="NCBI Taxonomy" id="4460"/>
    <lineage>
        <taxon>Eukaryota</taxon>
        <taxon>Viridiplantae</taxon>
        <taxon>Streptophyta</taxon>
        <taxon>Embryophyta</taxon>
        <taxon>Tracheophyta</taxon>
        <taxon>Spermatophyta</taxon>
        <taxon>Magnoliopsida</taxon>
        <taxon>Liliopsida</taxon>
        <taxon>Araceae</taxon>
        <taxon>Aroideae</taxon>
        <taxon>Colocasieae</taxon>
        <taxon>Colocasia</taxon>
    </lineage>
</organism>
<keyword evidence="1" id="KW-0863">Zinc-finger</keyword>
<reference evidence="2" key="1">
    <citation type="submission" date="2017-07" db="EMBL/GenBank/DDBJ databases">
        <title>Taro Niue Genome Assembly and Annotation.</title>
        <authorList>
            <person name="Atibalentja N."/>
            <person name="Keating K."/>
            <person name="Fields C.J."/>
        </authorList>
    </citation>
    <scope>NUCLEOTIDE SEQUENCE</scope>
    <source>
        <strain evidence="2">Niue_2</strain>
        <tissue evidence="2">Leaf</tissue>
    </source>
</reference>
<evidence type="ECO:0000313" key="2">
    <source>
        <dbReference type="EMBL" id="MQL77130.1"/>
    </source>
</evidence>
<keyword evidence="3" id="KW-1185">Reference proteome</keyword>
<dbReference type="GO" id="GO:0005634">
    <property type="term" value="C:nucleus"/>
    <property type="evidence" value="ECO:0007669"/>
    <property type="project" value="UniProtKB-SubCell"/>
</dbReference>
<dbReference type="Proteomes" id="UP000652761">
    <property type="component" value="Unassembled WGS sequence"/>
</dbReference>
<keyword evidence="1" id="KW-0862">Zinc</keyword>
<dbReference type="PANTHER" id="PTHR31669">
    <property type="entry name" value="PROTEIN FAR1-RELATED SEQUENCE 10-RELATED"/>
    <property type="match status" value="1"/>
</dbReference>
<dbReference type="EMBL" id="NMUH01000332">
    <property type="protein sequence ID" value="MQL77130.1"/>
    <property type="molecule type" value="Genomic_DNA"/>
</dbReference>
<dbReference type="GO" id="GO:0006355">
    <property type="term" value="P:regulation of DNA-templated transcription"/>
    <property type="evidence" value="ECO:0007669"/>
    <property type="project" value="UniProtKB-UniRule"/>
</dbReference>
<sequence>MTLHMTFKLLAKGQWWRSPQDNHHRSGQGYGGCSSPGISNDTTLLLPLSEKIDHICISNPHFMYEFHSCIYDAISTYGFEENMKLLKMNKWLKRLYECCRNWALIFLKDTLFACTKTTLSELILKYIVALEIRFDAENQANLKSLDAEAYLKTCSLFEKQKFQQELIEVAASHSQWICKDESNLTLRVNSFEREKKWIALVDALNSRDTYIDMPY</sequence>
<gene>
    <name evidence="2" type="ORF">Taro_009541</name>
</gene>
<dbReference type="InterPro" id="IPR031052">
    <property type="entry name" value="FHY3/FAR1"/>
</dbReference>
<dbReference type="AlphaFoldDB" id="A0A843U559"/>
<dbReference type="PANTHER" id="PTHR31669:SF251">
    <property type="entry name" value="PROTEIN FAR1-RELATED SEQUENCE"/>
    <property type="match status" value="1"/>
</dbReference>
<keyword evidence="1" id="KW-0539">Nucleus</keyword>
<protein>
    <recommendedName>
        <fullName evidence="1">Protein FAR1-RELATED SEQUENCE</fullName>
    </recommendedName>
</protein>